<evidence type="ECO:0000256" key="6">
    <source>
        <dbReference type="RuleBase" id="RU361235"/>
    </source>
</evidence>
<keyword evidence="10" id="KW-1185">Reference proteome</keyword>
<feature type="region of interest" description="Disordered" evidence="7">
    <location>
        <begin position="100"/>
        <end position="121"/>
    </location>
</feature>
<comment type="caution">
    <text evidence="9">The sequence shown here is derived from an EMBL/GenBank/DDBJ whole genome shotgun (WGS) entry which is preliminary data.</text>
</comment>
<evidence type="ECO:0000256" key="4">
    <source>
        <dbReference type="ARBA" id="ARBA00022801"/>
    </source>
</evidence>
<dbReference type="GO" id="GO:0052689">
    <property type="term" value="F:carboxylic ester hydrolase activity"/>
    <property type="evidence" value="ECO:0007669"/>
    <property type="project" value="UniProtKB-KW"/>
</dbReference>
<proteinExistence type="inferred from homology"/>
<name>A0AAV2RXY8_MEGNR</name>
<keyword evidence="5" id="KW-0325">Glycoprotein</keyword>
<dbReference type="InterPro" id="IPR019819">
    <property type="entry name" value="Carboxylesterase_B_CS"/>
</dbReference>
<accession>A0AAV2RXY8</accession>
<dbReference type="Pfam" id="PF00135">
    <property type="entry name" value="COesterase"/>
    <property type="match status" value="1"/>
</dbReference>
<dbReference type="EMBL" id="CAXKWB010035635">
    <property type="protein sequence ID" value="CAL4146856.1"/>
    <property type="molecule type" value="Genomic_DNA"/>
</dbReference>
<sequence length="361" mass="38856">MKSVYFYIHLVSILALCGINGGGSEKTLSRVVPTVYGSVQGYVRHLGPSSHDLTLSPVEVFLGVPYAAPPTGQARFSPSMSPLPWDGTRRCLEPPPACPQPMVGSAGDRQEASGRGGRMQSPITGRPALLAALRPLLQYQSEDCLYLNIYTPQQRSESLAVMVYIHGESFTWGSGSLYDGSILASYGQVVLVTINYRLGPLGFLNLQSGKGSDGPSGNQGLMDQLAALEWIHHNIHQFGGDPQRVTLVGHSTGAVAVNYLLVSPVVAPGMFQRVILMSGSALSSWASVADPTSTAQQLAEHHHCAQGDTNTRWPEVLSCLQDVSAQDLVNTPLRNYQFLSTFGPSVDGVVIPHDFNERLTR</sequence>
<dbReference type="EC" id="3.1.1.-" evidence="6"/>
<evidence type="ECO:0000256" key="5">
    <source>
        <dbReference type="ARBA" id="ARBA00023180"/>
    </source>
</evidence>
<keyword evidence="4 6" id="KW-0378">Hydrolase</keyword>
<dbReference type="InterPro" id="IPR029058">
    <property type="entry name" value="AB_hydrolase_fold"/>
</dbReference>
<dbReference type="SUPFAM" id="SSF53474">
    <property type="entry name" value="alpha/beta-Hydrolases"/>
    <property type="match status" value="1"/>
</dbReference>
<organism evidence="9 10">
    <name type="scientific">Meganyctiphanes norvegica</name>
    <name type="common">Northern krill</name>
    <name type="synonym">Thysanopoda norvegica</name>
    <dbReference type="NCBI Taxonomy" id="48144"/>
    <lineage>
        <taxon>Eukaryota</taxon>
        <taxon>Metazoa</taxon>
        <taxon>Ecdysozoa</taxon>
        <taxon>Arthropoda</taxon>
        <taxon>Crustacea</taxon>
        <taxon>Multicrustacea</taxon>
        <taxon>Malacostraca</taxon>
        <taxon>Eumalacostraca</taxon>
        <taxon>Eucarida</taxon>
        <taxon>Euphausiacea</taxon>
        <taxon>Euphausiidae</taxon>
        <taxon>Meganyctiphanes</taxon>
    </lineage>
</organism>
<feature type="signal peptide" evidence="6">
    <location>
        <begin position="1"/>
        <end position="24"/>
    </location>
</feature>
<evidence type="ECO:0000256" key="2">
    <source>
        <dbReference type="ARBA" id="ARBA00022487"/>
    </source>
</evidence>
<feature type="chain" id="PRO_5043096261" description="Carboxylic ester hydrolase" evidence="6">
    <location>
        <begin position="25"/>
        <end position="361"/>
    </location>
</feature>
<dbReference type="InterPro" id="IPR051093">
    <property type="entry name" value="Neuroligin/BSAL"/>
</dbReference>
<feature type="domain" description="Carboxylesterase type B" evidence="8">
    <location>
        <begin position="30"/>
        <end position="355"/>
    </location>
</feature>
<gene>
    <name evidence="9" type="ORF">MNOR_LOCUS29933</name>
</gene>
<dbReference type="PROSITE" id="PS00122">
    <property type="entry name" value="CARBOXYLESTERASE_B_1"/>
    <property type="match status" value="1"/>
</dbReference>
<evidence type="ECO:0000256" key="3">
    <source>
        <dbReference type="ARBA" id="ARBA00022729"/>
    </source>
</evidence>
<comment type="similarity">
    <text evidence="1 6">Belongs to the type-B carboxylesterase/lipase family.</text>
</comment>
<dbReference type="PANTHER" id="PTHR43903">
    <property type="entry name" value="NEUROLIGIN"/>
    <property type="match status" value="1"/>
</dbReference>
<dbReference type="AlphaFoldDB" id="A0AAV2RXY8"/>
<evidence type="ECO:0000313" key="9">
    <source>
        <dbReference type="EMBL" id="CAL4146856.1"/>
    </source>
</evidence>
<dbReference type="Gene3D" id="3.40.50.1820">
    <property type="entry name" value="alpha/beta hydrolase"/>
    <property type="match status" value="1"/>
</dbReference>
<evidence type="ECO:0000259" key="8">
    <source>
        <dbReference type="Pfam" id="PF00135"/>
    </source>
</evidence>
<reference evidence="9 10" key="1">
    <citation type="submission" date="2024-05" db="EMBL/GenBank/DDBJ databases">
        <authorList>
            <person name="Wallberg A."/>
        </authorList>
    </citation>
    <scope>NUCLEOTIDE SEQUENCE [LARGE SCALE GENOMIC DNA]</scope>
</reference>
<dbReference type="Proteomes" id="UP001497623">
    <property type="component" value="Unassembled WGS sequence"/>
</dbReference>
<keyword evidence="2" id="KW-0719">Serine esterase</keyword>
<feature type="non-terminal residue" evidence="9">
    <location>
        <position position="361"/>
    </location>
</feature>
<evidence type="ECO:0000256" key="7">
    <source>
        <dbReference type="SAM" id="MobiDB-lite"/>
    </source>
</evidence>
<protein>
    <recommendedName>
        <fullName evidence="6">Carboxylic ester hydrolase</fullName>
        <ecNumber evidence="6">3.1.1.-</ecNumber>
    </recommendedName>
</protein>
<evidence type="ECO:0000313" key="10">
    <source>
        <dbReference type="Proteomes" id="UP001497623"/>
    </source>
</evidence>
<evidence type="ECO:0000256" key="1">
    <source>
        <dbReference type="ARBA" id="ARBA00005964"/>
    </source>
</evidence>
<dbReference type="InterPro" id="IPR019826">
    <property type="entry name" value="Carboxylesterase_B_AS"/>
</dbReference>
<dbReference type="PROSITE" id="PS00941">
    <property type="entry name" value="CARBOXYLESTERASE_B_2"/>
    <property type="match status" value="1"/>
</dbReference>
<keyword evidence="3 6" id="KW-0732">Signal</keyword>
<dbReference type="InterPro" id="IPR002018">
    <property type="entry name" value="CarbesteraseB"/>
</dbReference>